<feature type="transmembrane region" description="Helical" evidence="1">
    <location>
        <begin position="107"/>
        <end position="130"/>
    </location>
</feature>
<keyword evidence="1" id="KW-1133">Transmembrane helix</keyword>
<keyword evidence="1" id="KW-0472">Membrane</keyword>
<evidence type="ECO:0000256" key="1">
    <source>
        <dbReference type="SAM" id="Phobius"/>
    </source>
</evidence>
<sequence length="321" mass="34920">MLTGNKTRALSEWAFFTSLAILFVLAGLYVPFLGLLATVVFPLPLILLVLRLDTRYAGLSLAVVGTSLFILVPGQTPALLMLLPAGLLGVLYGLLFKNQVSPGISIFAGLAGAAVLTLLSALLIDVITGIKLFTLDQDSRLFVEQWLEANSSVNVFSDVPPEMQGNLNQNVTSLFELFIPGQYIVASAAGAVLSYFAARTVLRRMQYELPPVPAFSRVYVPWYAIWGLISGLGMTLAGDFLSIPLVGKIGKNILFVLFYFHLVLGASVAAYFFRSIKLARPFKLALLALVLVYLPFSVSVFLMLGVIDPLINMRQLPEAKE</sequence>
<comment type="caution">
    <text evidence="2">The sequence shown here is derived from an EMBL/GenBank/DDBJ whole genome shotgun (WGS) entry which is preliminary data.</text>
</comment>
<feature type="transmembrane region" description="Helical" evidence="1">
    <location>
        <begin position="177"/>
        <end position="198"/>
    </location>
</feature>
<gene>
    <name evidence="2" type="ORF">Psch_03885</name>
</gene>
<evidence type="ECO:0008006" key="4">
    <source>
        <dbReference type="Google" id="ProtNLM"/>
    </source>
</evidence>
<dbReference type="Proteomes" id="UP000298324">
    <property type="component" value="Unassembled WGS sequence"/>
</dbReference>
<feature type="transmembrane region" description="Helical" evidence="1">
    <location>
        <begin position="219"/>
        <end position="241"/>
    </location>
</feature>
<name>A0A4Y7R5Y9_9FIRM</name>
<feature type="transmembrane region" description="Helical" evidence="1">
    <location>
        <begin position="253"/>
        <end position="273"/>
    </location>
</feature>
<accession>A0A4Y7R5Y9</accession>
<feature type="transmembrane region" description="Helical" evidence="1">
    <location>
        <begin position="56"/>
        <end position="72"/>
    </location>
</feature>
<protein>
    <recommendedName>
        <fullName evidence="4">DUF2232 domain-containing protein</fullName>
    </recommendedName>
</protein>
<evidence type="ECO:0000313" key="3">
    <source>
        <dbReference type="Proteomes" id="UP000298324"/>
    </source>
</evidence>
<dbReference type="InterPro" id="IPR018710">
    <property type="entry name" value="DUF2232"/>
</dbReference>
<evidence type="ECO:0000313" key="2">
    <source>
        <dbReference type="EMBL" id="TEB04163.1"/>
    </source>
</evidence>
<dbReference type="EMBL" id="QFGA01000004">
    <property type="protein sequence ID" value="TEB04163.1"/>
    <property type="molecule type" value="Genomic_DNA"/>
</dbReference>
<reference evidence="2 3" key="1">
    <citation type="journal article" date="2018" name="Environ. Microbiol.">
        <title>Novel energy conservation strategies and behaviour of Pelotomaculum schinkii driving syntrophic propionate catabolism.</title>
        <authorList>
            <person name="Hidalgo-Ahumada C.A.P."/>
            <person name="Nobu M.K."/>
            <person name="Narihiro T."/>
            <person name="Tamaki H."/>
            <person name="Liu W.T."/>
            <person name="Kamagata Y."/>
            <person name="Stams A.J.M."/>
            <person name="Imachi H."/>
            <person name="Sousa D.Z."/>
        </authorList>
    </citation>
    <scope>NUCLEOTIDE SEQUENCE [LARGE SCALE GENOMIC DNA]</scope>
    <source>
        <strain evidence="2 3">HH</strain>
    </source>
</reference>
<feature type="transmembrane region" description="Helical" evidence="1">
    <location>
        <begin position="78"/>
        <end position="95"/>
    </location>
</feature>
<dbReference type="PANTHER" id="PTHR41324">
    <property type="entry name" value="MEMBRANE PROTEIN-RELATED"/>
    <property type="match status" value="1"/>
</dbReference>
<keyword evidence="1" id="KW-0812">Transmembrane</keyword>
<keyword evidence="3" id="KW-1185">Reference proteome</keyword>
<dbReference type="PANTHER" id="PTHR41324:SF1">
    <property type="entry name" value="DUF2232 DOMAIN-CONTAINING PROTEIN"/>
    <property type="match status" value="1"/>
</dbReference>
<dbReference type="RefSeq" id="WP_190259394.1">
    <property type="nucleotide sequence ID" value="NZ_QFGA01000004.1"/>
</dbReference>
<proteinExistence type="predicted"/>
<dbReference type="Pfam" id="PF09991">
    <property type="entry name" value="DUF2232"/>
    <property type="match status" value="1"/>
</dbReference>
<organism evidence="2 3">
    <name type="scientific">Pelotomaculum schinkii</name>
    <dbReference type="NCBI Taxonomy" id="78350"/>
    <lineage>
        <taxon>Bacteria</taxon>
        <taxon>Bacillati</taxon>
        <taxon>Bacillota</taxon>
        <taxon>Clostridia</taxon>
        <taxon>Eubacteriales</taxon>
        <taxon>Desulfotomaculaceae</taxon>
        <taxon>Pelotomaculum</taxon>
    </lineage>
</organism>
<feature type="transmembrane region" description="Helical" evidence="1">
    <location>
        <begin position="285"/>
        <end position="307"/>
    </location>
</feature>
<dbReference type="AlphaFoldDB" id="A0A4Y7R5Y9"/>
<feature type="transmembrane region" description="Helical" evidence="1">
    <location>
        <begin position="20"/>
        <end position="49"/>
    </location>
</feature>